<feature type="binding site" evidence="16">
    <location>
        <position position="131"/>
    </location>
    <ligand>
        <name>ATP</name>
        <dbReference type="ChEBI" id="CHEBI:30616"/>
    </ligand>
</feature>
<evidence type="ECO:0000256" key="10">
    <source>
        <dbReference type="ARBA" id="ARBA00022777"/>
    </source>
</evidence>
<sequence length="258" mass="27300">MMLLIDAGNTRIKWAVPSDHPQREGRWRQQGAVARGELQSLAQAWAALDRPQRICVSNVAGPALRESLQQLLQQVFGSGPVIEWFASTLERAGLRNGYRDPARLGCDRFAAAIGARALYPDEELLVATCGTATTIDVVSAQGVFEGGMILPGFGTMATSLALNTAQLPQIDEVTPLAGIFADNTVEAIVSGCIAAQVGAIEHALAARERAHPHTARRCLLAGGAGLVLAPYLVLGETPLEKVDNLVLIGLHTAMNHAG</sequence>
<evidence type="ECO:0000256" key="5">
    <source>
        <dbReference type="ARBA" id="ARBA00011738"/>
    </source>
</evidence>
<dbReference type="CDD" id="cd24015">
    <property type="entry name" value="ASKHA_NBD_PanK-III"/>
    <property type="match status" value="1"/>
</dbReference>
<accession>D8IUP0</accession>
<comment type="cofactor">
    <cofactor evidence="16">
        <name>NH4(+)</name>
        <dbReference type="ChEBI" id="CHEBI:28938"/>
    </cofactor>
    <cofactor evidence="16">
        <name>K(+)</name>
        <dbReference type="ChEBI" id="CHEBI:29103"/>
    </cofactor>
    <text evidence="16">A monovalent cation. Ammonium or potassium.</text>
</comment>
<organism evidence="17 18">
    <name type="scientific">Herbaspirillum seropedicae (strain SmR1)</name>
    <dbReference type="NCBI Taxonomy" id="757424"/>
    <lineage>
        <taxon>Bacteria</taxon>
        <taxon>Pseudomonadati</taxon>
        <taxon>Pseudomonadota</taxon>
        <taxon>Betaproteobacteria</taxon>
        <taxon>Burkholderiales</taxon>
        <taxon>Oxalobacteraceae</taxon>
        <taxon>Herbaspirillum</taxon>
    </lineage>
</organism>
<name>D8IUP0_HERSS</name>
<feature type="binding site" evidence="16">
    <location>
        <begin position="105"/>
        <end position="108"/>
    </location>
    <ligand>
        <name>substrate</name>
    </ligand>
</feature>
<evidence type="ECO:0000256" key="4">
    <source>
        <dbReference type="ARBA" id="ARBA00005225"/>
    </source>
</evidence>
<evidence type="ECO:0000256" key="6">
    <source>
        <dbReference type="ARBA" id="ARBA00012102"/>
    </source>
</evidence>
<keyword evidence="8 16" id="KW-0808">Transferase</keyword>
<dbReference type="Proteomes" id="UP000000329">
    <property type="component" value="Chromosome"/>
</dbReference>
<dbReference type="GO" id="GO:0004594">
    <property type="term" value="F:pantothenate kinase activity"/>
    <property type="evidence" value="ECO:0007669"/>
    <property type="project" value="UniProtKB-UniRule"/>
</dbReference>
<proteinExistence type="inferred from homology"/>
<dbReference type="GO" id="GO:0015937">
    <property type="term" value="P:coenzyme A biosynthetic process"/>
    <property type="evidence" value="ECO:0007669"/>
    <property type="project" value="UniProtKB-UniRule"/>
</dbReference>
<dbReference type="eggNOG" id="COG1521">
    <property type="taxonomic scope" value="Bacteria"/>
</dbReference>
<evidence type="ECO:0000256" key="11">
    <source>
        <dbReference type="ARBA" id="ARBA00022840"/>
    </source>
</evidence>
<dbReference type="EC" id="2.7.1.33" evidence="6 16"/>
<evidence type="ECO:0000313" key="17">
    <source>
        <dbReference type="EMBL" id="ADJ65772.1"/>
    </source>
</evidence>
<keyword evidence="7 16" id="KW-0963">Cytoplasm</keyword>
<dbReference type="Gene3D" id="3.30.420.40">
    <property type="match status" value="2"/>
</dbReference>
<dbReference type="NCBIfam" id="TIGR00671">
    <property type="entry name" value="baf"/>
    <property type="match status" value="1"/>
</dbReference>
<dbReference type="EMBL" id="CP002039">
    <property type="protein sequence ID" value="ADJ65772.1"/>
    <property type="molecule type" value="Genomic_DNA"/>
</dbReference>
<keyword evidence="11 16" id="KW-0067">ATP-binding</keyword>
<dbReference type="RefSeq" id="WP_013236228.1">
    <property type="nucleotide sequence ID" value="NC_014323.1"/>
</dbReference>
<dbReference type="STRING" id="757424.Hsero_4303"/>
<dbReference type="InterPro" id="IPR004619">
    <property type="entry name" value="Type_III_PanK"/>
</dbReference>
<dbReference type="GeneID" id="29389752"/>
<evidence type="ECO:0000256" key="13">
    <source>
        <dbReference type="ARBA" id="ARBA00022993"/>
    </source>
</evidence>
<dbReference type="HAMAP" id="MF_01274">
    <property type="entry name" value="Pantothen_kinase_3"/>
    <property type="match status" value="1"/>
</dbReference>
<dbReference type="UniPathway" id="UPA00241">
    <property type="reaction ID" value="UER00352"/>
</dbReference>
<comment type="subunit">
    <text evidence="5 16">Homodimer.</text>
</comment>
<evidence type="ECO:0000256" key="16">
    <source>
        <dbReference type="HAMAP-Rule" id="MF_01274"/>
    </source>
</evidence>
<dbReference type="GO" id="GO:0005524">
    <property type="term" value="F:ATP binding"/>
    <property type="evidence" value="ECO:0007669"/>
    <property type="project" value="UniProtKB-UniRule"/>
</dbReference>
<keyword evidence="10 16" id="KW-0418">Kinase</keyword>
<dbReference type="KEGG" id="hse:Hsero_4303"/>
<dbReference type="GO" id="GO:0005737">
    <property type="term" value="C:cytoplasm"/>
    <property type="evidence" value="ECO:0007669"/>
    <property type="project" value="UniProtKB-SubCell"/>
</dbReference>
<dbReference type="PANTHER" id="PTHR34265">
    <property type="entry name" value="TYPE III PANTOTHENATE KINASE"/>
    <property type="match status" value="1"/>
</dbReference>
<evidence type="ECO:0000256" key="9">
    <source>
        <dbReference type="ARBA" id="ARBA00022741"/>
    </source>
</evidence>
<evidence type="ECO:0000256" key="3">
    <source>
        <dbReference type="ARBA" id="ARBA00004496"/>
    </source>
</evidence>
<comment type="subcellular location">
    <subcellularLocation>
        <location evidence="3 16">Cytoplasm</location>
    </subcellularLocation>
</comment>
<dbReference type="HOGENOM" id="CLU_066627_0_0_4"/>
<comment type="similarity">
    <text evidence="14 16">Belongs to the type III pantothenate kinase family.</text>
</comment>
<keyword evidence="13 16" id="KW-0173">Coenzyme A biosynthesis</keyword>
<keyword evidence="12 16" id="KW-0630">Potassium</keyword>
<feature type="active site" description="Proton acceptor" evidence="16">
    <location>
        <position position="107"/>
    </location>
</feature>
<protein>
    <recommendedName>
        <fullName evidence="15 16">Type III pantothenate kinase</fullName>
        <ecNumber evidence="6 16">2.7.1.33</ecNumber>
    </recommendedName>
    <alternativeName>
        <fullName evidence="16">PanK-III</fullName>
    </alternativeName>
    <alternativeName>
        <fullName evidence="16">Pantothenic acid kinase</fullName>
    </alternativeName>
</protein>
<evidence type="ECO:0000256" key="1">
    <source>
        <dbReference type="ARBA" id="ARBA00001206"/>
    </source>
</evidence>
<evidence type="ECO:0000256" key="2">
    <source>
        <dbReference type="ARBA" id="ARBA00001958"/>
    </source>
</evidence>
<feature type="binding site" evidence="16">
    <location>
        <begin position="6"/>
        <end position="13"/>
    </location>
    <ligand>
        <name>ATP</name>
        <dbReference type="ChEBI" id="CHEBI:30616"/>
    </ligand>
</feature>
<comment type="cofactor">
    <cofactor evidence="2">
        <name>K(+)</name>
        <dbReference type="ChEBI" id="CHEBI:29103"/>
    </cofactor>
</comment>
<keyword evidence="18" id="KW-1185">Reference proteome</keyword>
<keyword evidence="9 16" id="KW-0547">Nucleotide-binding</keyword>
<dbReference type="PANTHER" id="PTHR34265:SF1">
    <property type="entry name" value="TYPE III PANTOTHENATE KINASE"/>
    <property type="match status" value="1"/>
</dbReference>
<dbReference type="OrthoDB" id="9781305at2"/>
<comment type="catalytic activity">
    <reaction evidence="1 16">
        <text>(R)-pantothenate + ATP = (R)-4'-phosphopantothenate + ADP + H(+)</text>
        <dbReference type="Rhea" id="RHEA:16373"/>
        <dbReference type="ChEBI" id="CHEBI:10986"/>
        <dbReference type="ChEBI" id="CHEBI:15378"/>
        <dbReference type="ChEBI" id="CHEBI:29032"/>
        <dbReference type="ChEBI" id="CHEBI:30616"/>
        <dbReference type="ChEBI" id="CHEBI:456216"/>
        <dbReference type="EC" id="2.7.1.33"/>
    </reaction>
</comment>
<evidence type="ECO:0000256" key="12">
    <source>
        <dbReference type="ARBA" id="ARBA00022958"/>
    </source>
</evidence>
<evidence type="ECO:0000256" key="7">
    <source>
        <dbReference type="ARBA" id="ARBA00022490"/>
    </source>
</evidence>
<comment type="pathway">
    <text evidence="4 16">Cofactor biosynthesis; coenzyme A biosynthesis; CoA from (R)-pantothenate: step 1/5.</text>
</comment>
<dbReference type="InterPro" id="IPR043129">
    <property type="entry name" value="ATPase_NBD"/>
</dbReference>
<gene>
    <name evidence="16" type="primary">coaX</name>
    <name evidence="17" type="ordered locus">Hsero_4303</name>
</gene>
<reference evidence="17 18" key="1">
    <citation type="submission" date="2010-04" db="EMBL/GenBank/DDBJ databases">
        <title>The genome of Herbaspirillum seropedicae SmR1, an endophytic, nitrogen-fixing, plant-growth promoting beta-Proteobacteria.</title>
        <authorList>
            <person name="Pedrosa F.O."/>
            <person name="Monteiro R.A."/>
            <person name="Wassem R."/>
            <person name="Cruz L.M."/>
            <person name="Ayub R.A."/>
            <person name="Colauto N.B."/>
            <person name="Fernandez M.A."/>
            <person name="Fungaro M.H.P."/>
            <person name="Grisard E.C."/>
            <person name="Hungria M."/>
            <person name="Madeira H.M.F."/>
            <person name="Nodari R.O."/>
            <person name="Osaku C.A."/>
            <person name="Petzl-Erler M.L."/>
            <person name="Terenzi H."/>
            <person name="Vieira L.G.E."/>
            <person name="Almeida M.I.M."/>
            <person name="Alves L.R."/>
            <person name="Arantes O.M.N."/>
            <person name="Balsanelli E."/>
            <person name="Barcellos F.G."/>
            <person name="Baura V.A."/>
            <person name="Binde D.R."/>
            <person name="Campo R.J."/>
            <person name="Chubatsu L.S."/>
            <person name="Chueire L.M.O."/>
            <person name="Ciferri R.R."/>
            <person name="Correa L.C."/>
            <person name="da Conceicao Silva J.L."/>
            <person name="Dabul A.N.G."/>
            <person name="Dambros B.P."/>
            <person name="Faoro H."/>
            <person name="Favetti A."/>
            <person name="Friedermann G."/>
            <person name="Furlaneto M.C."/>
            <person name="Gasques L.S."/>
            <person name="Gimenes C.C.T."/>
            <person name="Gioppo N.M.R."/>
            <person name="Glienke-Blanco C."/>
            <person name="Godoy L.P."/>
            <person name="Guerra M.P."/>
            <person name="Karp S."/>
            <person name="Kava-Cordeiro V."/>
            <person name="Margarido V.P."/>
            <person name="Mathioni S.M."/>
            <person name="Menck-Soares M.A."/>
            <person name="Murace N.K."/>
            <person name="Nicolas M.F."/>
            <person name="Oliveira C.E.C."/>
            <person name="Pagnan N.A.B."/>
            <person name="Pamphile J.A."/>
            <person name="Patussi E.V."/>
            <person name="Pereira L.F.P."/>
            <person name="Pereira-Ferrari L."/>
            <person name="Pinto F.G.S."/>
            <person name="Precoma C."/>
            <person name="Prioli A.J."/>
            <person name="Prioli S.M.A.P."/>
            <person name="Raittz R.T."/>
            <person name="Ramos H.J.O."/>
            <person name="Ribeiro E.M.S.F."/>
            <person name="Rigo L.U."/>
            <person name="Rocha C.L.M.S.C."/>
            <person name="Rocha S.N."/>
            <person name="Santos K."/>
            <person name="Satori D."/>
            <person name="Silva A.G."/>
            <person name="Simao R.C.G."/>
            <person name="Soares M.A.M."/>
            <person name="Souza E.M."/>
            <person name="Steffens M.B.R."/>
            <person name="Steindel M."/>
            <person name="Tadra-Sfeir M.Z."/>
            <person name="Takahashi E.K."/>
            <person name="Torres R.A."/>
            <person name="Valle J.S."/>
            <person name="Vernal J.I."/>
            <person name="Vilas-Boas L.A."/>
            <person name="Watanabe M.A.E."/>
            <person name="Weiss V.A."/>
            <person name="Yates M.A."/>
            <person name="Souza E.M."/>
        </authorList>
    </citation>
    <scope>NUCLEOTIDE SEQUENCE [LARGE SCALE GENOMIC DNA]</scope>
    <source>
        <strain evidence="17 18">SmR1</strain>
    </source>
</reference>
<dbReference type="SUPFAM" id="SSF53067">
    <property type="entry name" value="Actin-like ATPase domain"/>
    <property type="match status" value="2"/>
</dbReference>
<dbReference type="AlphaFoldDB" id="D8IUP0"/>
<evidence type="ECO:0000256" key="15">
    <source>
        <dbReference type="ARBA" id="ARBA00040883"/>
    </source>
</evidence>
<feature type="binding site" evidence="16">
    <location>
        <position position="98"/>
    </location>
    <ligand>
        <name>substrate</name>
    </ligand>
</feature>
<comment type="caution">
    <text evidence="16">Lacks conserved residue(s) required for the propagation of feature annotation.</text>
</comment>
<evidence type="ECO:0000256" key="8">
    <source>
        <dbReference type="ARBA" id="ARBA00022679"/>
    </source>
</evidence>
<dbReference type="Pfam" id="PF03309">
    <property type="entry name" value="Pan_kinase"/>
    <property type="match status" value="1"/>
</dbReference>
<feature type="binding site" evidence="16">
    <location>
        <position position="184"/>
    </location>
    <ligand>
        <name>substrate</name>
    </ligand>
</feature>
<evidence type="ECO:0000256" key="14">
    <source>
        <dbReference type="ARBA" id="ARBA00038036"/>
    </source>
</evidence>
<evidence type="ECO:0000313" key="18">
    <source>
        <dbReference type="Proteomes" id="UP000000329"/>
    </source>
</evidence>
<comment type="function">
    <text evidence="16">Catalyzes the phosphorylation of pantothenate (Pan), the first step in CoA biosynthesis.</text>
</comment>